<evidence type="ECO:0000256" key="3">
    <source>
        <dbReference type="ARBA" id="ARBA00009727"/>
    </source>
</evidence>
<feature type="transmembrane region" description="Helical" evidence="12">
    <location>
        <begin position="353"/>
        <end position="374"/>
    </location>
</feature>
<feature type="compositionally biased region" description="Low complexity" evidence="11">
    <location>
        <begin position="24"/>
        <end position="47"/>
    </location>
</feature>
<evidence type="ECO:0000256" key="9">
    <source>
        <dbReference type="ARBA" id="ARBA00023034"/>
    </source>
</evidence>
<keyword evidence="8 12" id="KW-1133">Transmembrane helix</keyword>
<dbReference type="RefSeq" id="XP_001730111.1">
    <property type="nucleotide sequence ID" value="XM_001730059.1"/>
</dbReference>
<keyword evidence="6" id="KW-0256">Endoplasmic reticulum</keyword>
<dbReference type="FunCoup" id="A8Q434">
    <property type="interactions" value="243"/>
</dbReference>
<dbReference type="KEGG" id="mgl:MGL_2493"/>
<evidence type="ECO:0000256" key="8">
    <source>
        <dbReference type="ARBA" id="ARBA00022989"/>
    </source>
</evidence>
<dbReference type="VEuPathDB" id="FungiDB:MGL_2493"/>
<evidence type="ECO:0000256" key="6">
    <source>
        <dbReference type="ARBA" id="ARBA00022824"/>
    </source>
</evidence>
<dbReference type="InterPro" id="IPR005578">
    <property type="entry name" value="Yif1_fam"/>
</dbReference>
<comment type="similarity">
    <text evidence="3">Belongs to the YIF1 family.</text>
</comment>
<dbReference type="PANTHER" id="PTHR14083:SF0">
    <property type="entry name" value="YIP1D-INTERACTING FACTOR 1, ISOFORM C"/>
    <property type="match status" value="1"/>
</dbReference>
<feature type="transmembrane region" description="Helical" evidence="12">
    <location>
        <begin position="386"/>
        <end position="405"/>
    </location>
</feature>
<organism evidence="13 14">
    <name type="scientific">Malassezia globosa (strain ATCC MYA-4612 / CBS 7966)</name>
    <name type="common">Dandruff-associated fungus</name>
    <dbReference type="NCBI Taxonomy" id="425265"/>
    <lineage>
        <taxon>Eukaryota</taxon>
        <taxon>Fungi</taxon>
        <taxon>Dikarya</taxon>
        <taxon>Basidiomycota</taxon>
        <taxon>Ustilaginomycotina</taxon>
        <taxon>Malasseziomycetes</taxon>
        <taxon>Malasseziales</taxon>
        <taxon>Malasseziaceae</taxon>
        <taxon>Malassezia</taxon>
    </lineage>
</organism>
<dbReference type="Proteomes" id="UP000008837">
    <property type="component" value="Unassembled WGS sequence"/>
</dbReference>
<dbReference type="STRING" id="425265.A8Q434"/>
<dbReference type="GeneID" id="5854418"/>
<keyword evidence="9" id="KW-0333">Golgi apparatus</keyword>
<evidence type="ECO:0000256" key="1">
    <source>
        <dbReference type="ARBA" id="ARBA00004477"/>
    </source>
</evidence>
<dbReference type="PANTHER" id="PTHR14083">
    <property type="entry name" value="YIP1 INTERACTING FACTOR HOMOLOG YIF1 PROTEIN"/>
    <property type="match status" value="1"/>
</dbReference>
<comment type="caution">
    <text evidence="13">The sequence shown here is derived from an EMBL/GenBank/DDBJ whole genome shotgun (WGS) entry which is preliminary data.</text>
</comment>
<evidence type="ECO:0000313" key="14">
    <source>
        <dbReference type="Proteomes" id="UP000008837"/>
    </source>
</evidence>
<dbReference type="GO" id="GO:0000139">
    <property type="term" value="C:Golgi membrane"/>
    <property type="evidence" value="ECO:0007669"/>
    <property type="project" value="UniProtKB-SubCell"/>
</dbReference>
<dbReference type="AlphaFoldDB" id="A8Q434"/>
<keyword evidence="5 12" id="KW-0812">Transmembrane</keyword>
<dbReference type="InParanoid" id="A8Q434"/>
<feature type="compositionally biased region" description="Pro residues" evidence="11">
    <location>
        <begin position="11"/>
        <end position="22"/>
    </location>
</feature>
<dbReference type="OMA" id="RHVAQVG"/>
<dbReference type="GO" id="GO:0006888">
    <property type="term" value="P:endoplasmic reticulum to Golgi vesicle-mediated transport"/>
    <property type="evidence" value="ECO:0007669"/>
    <property type="project" value="InterPro"/>
</dbReference>
<proteinExistence type="inferred from homology"/>
<evidence type="ECO:0000256" key="2">
    <source>
        <dbReference type="ARBA" id="ARBA00004653"/>
    </source>
</evidence>
<evidence type="ECO:0000256" key="5">
    <source>
        <dbReference type="ARBA" id="ARBA00022692"/>
    </source>
</evidence>
<evidence type="ECO:0000256" key="12">
    <source>
        <dbReference type="SAM" id="Phobius"/>
    </source>
</evidence>
<dbReference type="GO" id="GO:0005793">
    <property type="term" value="C:endoplasmic reticulum-Golgi intermediate compartment"/>
    <property type="evidence" value="ECO:0007669"/>
    <property type="project" value="TreeGrafter"/>
</dbReference>
<name>A8Q434_MALGO</name>
<dbReference type="Pfam" id="PF03878">
    <property type="entry name" value="YIF1"/>
    <property type="match status" value="1"/>
</dbReference>
<accession>A8Q434</accession>
<dbReference type="EMBL" id="AAYY01000009">
    <property type="protein sequence ID" value="EDP42897.1"/>
    <property type="molecule type" value="Genomic_DNA"/>
</dbReference>
<feature type="compositionally biased region" description="Polar residues" evidence="11">
    <location>
        <begin position="130"/>
        <end position="143"/>
    </location>
</feature>
<reference evidence="13 14" key="1">
    <citation type="journal article" date="2007" name="Proc. Natl. Acad. Sci. U.S.A.">
        <title>Dandruff-associated Malassezia genomes reveal convergent and divergent virulence traits shared with plant and human fungal pathogens.</title>
        <authorList>
            <person name="Xu J."/>
            <person name="Saunders C.W."/>
            <person name="Hu P."/>
            <person name="Grant R.A."/>
            <person name="Boekhout T."/>
            <person name="Kuramae E.E."/>
            <person name="Kronstad J.W."/>
            <person name="Deangelis Y.M."/>
            <person name="Reeder N.L."/>
            <person name="Johnstone K.R."/>
            <person name="Leland M."/>
            <person name="Fieno A.M."/>
            <person name="Begley W.M."/>
            <person name="Sun Y."/>
            <person name="Lacey M.P."/>
            <person name="Chaudhary T."/>
            <person name="Keough T."/>
            <person name="Chu L."/>
            <person name="Sears R."/>
            <person name="Yuan B."/>
            <person name="Dawson T.L.Jr."/>
        </authorList>
    </citation>
    <scope>NUCLEOTIDE SEQUENCE [LARGE SCALE GENOMIC DNA]</scope>
    <source>
        <strain evidence="14">ATCC MYA-4612 / CBS 7966</strain>
    </source>
</reference>
<protein>
    <recommendedName>
        <fullName evidence="15">YIF1-domain-containing protein</fullName>
    </recommendedName>
</protein>
<comment type="subcellular location">
    <subcellularLocation>
        <location evidence="1">Endoplasmic reticulum membrane</location>
        <topology evidence="1">Multi-pass membrane protein</topology>
    </subcellularLocation>
    <subcellularLocation>
        <location evidence="2">Golgi apparatus membrane</location>
        <topology evidence="2">Multi-pass membrane protein</topology>
    </subcellularLocation>
</comment>
<keyword evidence="7" id="KW-0653">Protein transport</keyword>
<evidence type="ECO:0000313" key="13">
    <source>
        <dbReference type="EMBL" id="EDP42897.1"/>
    </source>
</evidence>
<evidence type="ECO:0008006" key="15">
    <source>
        <dbReference type="Google" id="ProtNLM"/>
    </source>
</evidence>
<feature type="region of interest" description="Disordered" evidence="11">
    <location>
        <begin position="1"/>
        <end position="143"/>
    </location>
</feature>
<feature type="transmembrane region" description="Helical" evidence="12">
    <location>
        <begin position="411"/>
        <end position="429"/>
    </location>
</feature>
<evidence type="ECO:0000256" key="10">
    <source>
        <dbReference type="ARBA" id="ARBA00023136"/>
    </source>
</evidence>
<feature type="transmembrane region" description="Helical" evidence="12">
    <location>
        <begin position="322"/>
        <end position="341"/>
    </location>
</feature>
<keyword evidence="10 12" id="KW-0472">Membrane</keyword>
<evidence type="ECO:0000256" key="11">
    <source>
        <dbReference type="SAM" id="MobiDB-lite"/>
    </source>
</evidence>
<dbReference type="GO" id="GO:0005789">
    <property type="term" value="C:endoplasmic reticulum membrane"/>
    <property type="evidence" value="ECO:0007669"/>
    <property type="project" value="UniProtKB-SubCell"/>
</dbReference>
<keyword evidence="4" id="KW-0813">Transport</keyword>
<dbReference type="GO" id="GO:0015031">
    <property type="term" value="P:protein transport"/>
    <property type="evidence" value="ECO:0007669"/>
    <property type="project" value="UniProtKB-KW"/>
</dbReference>
<feature type="transmembrane region" description="Helical" evidence="12">
    <location>
        <begin position="459"/>
        <end position="478"/>
    </location>
</feature>
<evidence type="ECO:0000256" key="4">
    <source>
        <dbReference type="ARBA" id="ARBA00022448"/>
    </source>
</evidence>
<dbReference type="GO" id="GO:0030134">
    <property type="term" value="C:COPII-coated ER to Golgi transport vesicle"/>
    <property type="evidence" value="ECO:0007669"/>
    <property type="project" value="TreeGrafter"/>
</dbReference>
<keyword evidence="14" id="KW-1185">Reference proteome</keyword>
<feature type="compositionally biased region" description="Polar residues" evidence="11">
    <location>
        <begin position="112"/>
        <end position="121"/>
    </location>
</feature>
<evidence type="ECO:0000256" key="7">
    <source>
        <dbReference type="ARBA" id="ARBA00022927"/>
    </source>
</evidence>
<gene>
    <name evidence="13" type="ORF">MGL_2493</name>
</gene>
<dbReference type="OrthoDB" id="337750at2759"/>
<sequence length="479" mass="52351">MYPQRTGPSGRVPPPLQRPVPTHPRASAPSRAGSSDASATSYQGAPAQPRPPRGGPWAGGRPPTQGRPVPNAPRRATTPRTSMTGAQRVVRPGPLASQPMEYQRIQSPAPMSPTTQDFSSPYTPPPYRANSITGQPQSTDTYPSPANGWGADGVSTPPVVQQDAYGMPVTPQDSAWDSFSHAAGIPAFGSSNMMNDATTQMGMQLGRHVAQVGGEYMQRNFRALLPMPVLKHYFNVSNSYVLHKLRIILFPWRHRPWSRRLRYSTPYGASGIMSPTQSSSTIYAGMSTPERSLSAEGGHPSGSVEPVSYCVPREDVNSPDMYIPLMAFVTYVIATSFIYGIRGRFHPEVLGYTASRAMAIVLIEFSAIKLGCYLLNIQGDHTVFDLIAYSGYKFVGTLVILAVGSLHISRWLYWLTFLYMFAANAFFLLRSLRYVVLPDPTSPSSVTVTQGQRAARIQFLFGIAMSQIVFGWLLIVGVN</sequence>